<sequence length="195" mass="22084">MDVTMFRSIFHGCILAMLIMGCNPDNRIQQTPALKQEMMDKKIKRITNEEINITVDSWGKQIASVAQQELTARLSAKPADIAGLCTLSELPKTRALAKRYAIDINLLSGADVQNTKLPAKEREVLDAYLYNAENKLAQQPNIQKVNDTLYVYNTAVPTDNVICQACFGNQKQPLAVWRLVFHKREVIRRLNQPKK</sequence>
<evidence type="ECO:0000313" key="2">
    <source>
        <dbReference type="Proteomes" id="UP000181790"/>
    </source>
</evidence>
<dbReference type="PROSITE" id="PS51257">
    <property type="entry name" value="PROKAR_LIPOPROTEIN"/>
    <property type="match status" value="1"/>
</dbReference>
<protein>
    <recommendedName>
        <fullName evidence="3">DUF3365 domain-containing protein</fullName>
    </recommendedName>
</protein>
<keyword evidence="2" id="KW-1185">Reference proteome</keyword>
<accession>A0A1S2VH45</accession>
<gene>
    <name evidence="1" type="ORF">BLX24_18525</name>
</gene>
<comment type="caution">
    <text evidence="1">The sequence shown here is derived from an EMBL/GenBank/DDBJ whole genome shotgun (WGS) entry which is preliminary data.</text>
</comment>
<evidence type="ECO:0008006" key="3">
    <source>
        <dbReference type="Google" id="ProtNLM"/>
    </source>
</evidence>
<proteinExistence type="predicted"/>
<dbReference type="RefSeq" id="WP_071504681.1">
    <property type="nucleotide sequence ID" value="NZ_MORL01000010.1"/>
</dbReference>
<dbReference type="Proteomes" id="UP000181790">
    <property type="component" value="Unassembled WGS sequence"/>
</dbReference>
<evidence type="ECO:0000313" key="1">
    <source>
        <dbReference type="EMBL" id="OIN57740.1"/>
    </source>
</evidence>
<name>A0A1S2VH45_9BACT</name>
<dbReference type="AlphaFoldDB" id="A0A1S2VH45"/>
<dbReference type="EMBL" id="MORL01000010">
    <property type="protein sequence ID" value="OIN57740.1"/>
    <property type="molecule type" value="Genomic_DNA"/>
</dbReference>
<reference evidence="1 2" key="1">
    <citation type="submission" date="2016-10" db="EMBL/GenBank/DDBJ databases">
        <title>Arsenicibacter rosenii gen. nov., sp. nov., an efficient arsenic-methylating bacterium isolated from an arsenic-contaminated paddy soil.</title>
        <authorList>
            <person name="Huang K."/>
        </authorList>
    </citation>
    <scope>NUCLEOTIDE SEQUENCE [LARGE SCALE GENOMIC DNA]</scope>
    <source>
        <strain evidence="1 2">SM-1</strain>
    </source>
</reference>
<organism evidence="1 2">
    <name type="scientific">Arsenicibacter rosenii</name>
    <dbReference type="NCBI Taxonomy" id="1750698"/>
    <lineage>
        <taxon>Bacteria</taxon>
        <taxon>Pseudomonadati</taxon>
        <taxon>Bacteroidota</taxon>
        <taxon>Cytophagia</taxon>
        <taxon>Cytophagales</taxon>
        <taxon>Spirosomataceae</taxon>
        <taxon>Arsenicibacter</taxon>
    </lineage>
</organism>